<dbReference type="EMBL" id="CP042997">
    <property type="protein sequence ID" value="QEH36490.1"/>
    <property type="molecule type" value="Genomic_DNA"/>
</dbReference>
<feature type="domain" description="DUF5675" evidence="1">
    <location>
        <begin position="4"/>
        <end position="119"/>
    </location>
</feature>
<organism evidence="2 3">
    <name type="scientific">Aquisphaera giovannonii</name>
    <dbReference type="NCBI Taxonomy" id="406548"/>
    <lineage>
        <taxon>Bacteria</taxon>
        <taxon>Pseudomonadati</taxon>
        <taxon>Planctomycetota</taxon>
        <taxon>Planctomycetia</taxon>
        <taxon>Isosphaerales</taxon>
        <taxon>Isosphaeraceae</taxon>
        <taxon>Aquisphaera</taxon>
    </lineage>
</organism>
<evidence type="ECO:0000313" key="2">
    <source>
        <dbReference type="EMBL" id="QEH36490.1"/>
    </source>
</evidence>
<evidence type="ECO:0000313" key="3">
    <source>
        <dbReference type="Proteomes" id="UP000324233"/>
    </source>
</evidence>
<sequence length="139" mass="14972">MILTLRRISQGHFGTFGMLLAGDKPLCVTCEEPWKANAPNVSCIAAGTYSCIRHDTPKFPNVWEVTGVPGRTGILIHAGNTIKDTRGCILVGQEFLRNSDFTIYGVGKSRAALDMLRQTLLDAFTLVVEAVPPDGPGGK</sequence>
<gene>
    <name evidence="2" type="ORF">OJF2_50740</name>
</gene>
<dbReference type="KEGG" id="agv:OJF2_50740"/>
<keyword evidence="3" id="KW-1185">Reference proteome</keyword>
<dbReference type="Proteomes" id="UP000324233">
    <property type="component" value="Chromosome"/>
</dbReference>
<dbReference type="Pfam" id="PF18925">
    <property type="entry name" value="DUF5675"/>
    <property type="match status" value="1"/>
</dbReference>
<proteinExistence type="predicted"/>
<name>A0A5B9W9I6_9BACT</name>
<reference evidence="2 3" key="1">
    <citation type="submission" date="2019-08" db="EMBL/GenBank/DDBJ databases">
        <title>Deep-cultivation of Planctomycetes and their phenomic and genomic characterization uncovers novel biology.</title>
        <authorList>
            <person name="Wiegand S."/>
            <person name="Jogler M."/>
            <person name="Boedeker C."/>
            <person name="Pinto D."/>
            <person name="Vollmers J."/>
            <person name="Rivas-Marin E."/>
            <person name="Kohn T."/>
            <person name="Peeters S.H."/>
            <person name="Heuer A."/>
            <person name="Rast P."/>
            <person name="Oberbeckmann S."/>
            <person name="Bunk B."/>
            <person name="Jeske O."/>
            <person name="Meyerdierks A."/>
            <person name="Storesund J.E."/>
            <person name="Kallscheuer N."/>
            <person name="Luecker S."/>
            <person name="Lage O.M."/>
            <person name="Pohl T."/>
            <person name="Merkel B.J."/>
            <person name="Hornburger P."/>
            <person name="Mueller R.-W."/>
            <person name="Bruemmer F."/>
            <person name="Labrenz M."/>
            <person name="Spormann A.M."/>
            <person name="Op den Camp H."/>
            <person name="Overmann J."/>
            <person name="Amann R."/>
            <person name="Jetten M.S.M."/>
            <person name="Mascher T."/>
            <person name="Medema M.H."/>
            <person name="Devos D.P."/>
            <person name="Kaster A.-K."/>
            <person name="Ovreas L."/>
            <person name="Rohde M."/>
            <person name="Galperin M.Y."/>
            <person name="Jogler C."/>
        </authorList>
    </citation>
    <scope>NUCLEOTIDE SEQUENCE [LARGE SCALE GENOMIC DNA]</scope>
    <source>
        <strain evidence="2 3">OJF2</strain>
    </source>
</reference>
<dbReference type="RefSeq" id="WP_261344020.1">
    <property type="nucleotide sequence ID" value="NZ_CP042997.1"/>
</dbReference>
<dbReference type="InterPro" id="IPR043732">
    <property type="entry name" value="DUF5675"/>
</dbReference>
<accession>A0A5B9W9I6</accession>
<dbReference type="AlphaFoldDB" id="A0A5B9W9I6"/>
<evidence type="ECO:0000259" key="1">
    <source>
        <dbReference type="Pfam" id="PF18925"/>
    </source>
</evidence>
<protein>
    <recommendedName>
        <fullName evidence="1">DUF5675 domain-containing protein</fullName>
    </recommendedName>
</protein>